<keyword evidence="2" id="KW-1185">Reference proteome</keyword>
<evidence type="ECO:0008006" key="3">
    <source>
        <dbReference type="Google" id="ProtNLM"/>
    </source>
</evidence>
<reference evidence="1 2" key="1">
    <citation type="submission" date="2019-10" db="EMBL/GenBank/DDBJ databases">
        <title>Characterization of the phylogenetic diversity of two novel species belonging to the genus Bifidobacterium: Bifidobacterium cebidarum sp. nov. and Bifidobacterium leontopitheci sp. nov.</title>
        <authorList>
            <person name="Lugli G.A."/>
            <person name="Duranti S."/>
            <person name="Milani C."/>
            <person name="Turroni F."/>
            <person name="Ventura M."/>
        </authorList>
    </citation>
    <scope>NUCLEOTIDE SEQUENCE [LARGE SCALE GENOMIC DNA]</scope>
    <source>
        <strain evidence="1 2">DSM 100688</strain>
    </source>
</reference>
<dbReference type="EMBL" id="WBSM01000001">
    <property type="protein sequence ID" value="KAB8289349.1"/>
    <property type="molecule type" value="Genomic_DNA"/>
</dbReference>
<name>A0A6L4X2I8_9BIFI</name>
<protein>
    <recommendedName>
        <fullName evidence="3">IrrE N-terminal-like domain-containing protein</fullName>
    </recommendedName>
</protein>
<evidence type="ECO:0000313" key="2">
    <source>
        <dbReference type="Proteomes" id="UP000482084"/>
    </source>
</evidence>
<proteinExistence type="predicted"/>
<accession>A0A6L4X2I8</accession>
<gene>
    <name evidence="1" type="ORF">DSM100688_0429</name>
</gene>
<comment type="caution">
    <text evidence="1">The sequence shown here is derived from an EMBL/GenBank/DDBJ whole genome shotgun (WGS) entry which is preliminary data.</text>
</comment>
<evidence type="ECO:0000313" key="1">
    <source>
        <dbReference type="EMBL" id="KAB8289349.1"/>
    </source>
</evidence>
<organism evidence="1 2">
    <name type="scientific">Bifidobacterium ramosum</name>
    <dbReference type="NCBI Taxonomy" id="1798158"/>
    <lineage>
        <taxon>Bacteria</taxon>
        <taxon>Bacillati</taxon>
        <taxon>Actinomycetota</taxon>
        <taxon>Actinomycetes</taxon>
        <taxon>Bifidobacteriales</taxon>
        <taxon>Bifidobacteriaceae</taxon>
        <taxon>Bifidobacterium</taxon>
    </lineage>
</organism>
<dbReference type="AlphaFoldDB" id="A0A6L4X2I8"/>
<sequence length="199" mass="22385">MSIDSTPHASALGAANQAGSFQSFPDDMLGDNRSLPRLLAVRNPGGSSISLPVDPFQSYGRMRMTLYESAPGLTVMSDLLPGKMDGVYCRSTDTILIDRRITLTKKRCALVHELVHRWYGDDGDGQYSAWQESRCRLETARLMVRLDEYADAERMYEGDVFLIAAELDRTVQVIQDFQRLLREGATRTLLTFDDTNVLR</sequence>
<dbReference type="Proteomes" id="UP000482084">
    <property type="component" value="Unassembled WGS sequence"/>
</dbReference>